<reference evidence="1 2" key="1">
    <citation type="journal article" date="2014" name="Agronomy (Basel)">
        <title>A Draft Genome Sequence for Ensete ventricosum, the Drought-Tolerant Tree Against Hunger.</title>
        <authorList>
            <person name="Harrison J."/>
            <person name="Moore K.A."/>
            <person name="Paszkiewicz K."/>
            <person name="Jones T."/>
            <person name="Grant M."/>
            <person name="Ambacheew D."/>
            <person name="Muzemil S."/>
            <person name="Studholme D.J."/>
        </authorList>
    </citation>
    <scope>NUCLEOTIDE SEQUENCE [LARGE SCALE GENOMIC DNA]</scope>
</reference>
<evidence type="ECO:0000313" key="1">
    <source>
        <dbReference type="EMBL" id="RRT43592.1"/>
    </source>
</evidence>
<gene>
    <name evidence="1" type="ORF">B296_00030738</name>
</gene>
<comment type="caution">
    <text evidence="1">The sequence shown here is derived from an EMBL/GenBank/DDBJ whole genome shotgun (WGS) entry which is preliminary data.</text>
</comment>
<dbReference type="EMBL" id="AMZH03017037">
    <property type="protein sequence ID" value="RRT43592.1"/>
    <property type="molecule type" value="Genomic_DNA"/>
</dbReference>
<name>A0A426XVX2_ENSVE</name>
<sequence>MQWELAGSSLGVRQRNQEGCWEHAGRSPKEDCKTHRKITGGCRIAWSLDDAVEPYREFARRFIKGIGKLAGNIPGDRRKKTIGLTARMPETTGLGGS</sequence>
<proteinExistence type="predicted"/>
<dbReference type="AlphaFoldDB" id="A0A426XVX2"/>
<dbReference type="Proteomes" id="UP000287651">
    <property type="component" value="Unassembled WGS sequence"/>
</dbReference>
<organism evidence="1 2">
    <name type="scientific">Ensete ventricosum</name>
    <name type="common">Abyssinian banana</name>
    <name type="synonym">Musa ensete</name>
    <dbReference type="NCBI Taxonomy" id="4639"/>
    <lineage>
        <taxon>Eukaryota</taxon>
        <taxon>Viridiplantae</taxon>
        <taxon>Streptophyta</taxon>
        <taxon>Embryophyta</taxon>
        <taxon>Tracheophyta</taxon>
        <taxon>Spermatophyta</taxon>
        <taxon>Magnoliopsida</taxon>
        <taxon>Liliopsida</taxon>
        <taxon>Zingiberales</taxon>
        <taxon>Musaceae</taxon>
        <taxon>Ensete</taxon>
    </lineage>
</organism>
<evidence type="ECO:0000313" key="2">
    <source>
        <dbReference type="Proteomes" id="UP000287651"/>
    </source>
</evidence>
<protein>
    <submittedName>
        <fullName evidence="1">Uncharacterized protein</fullName>
    </submittedName>
</protein>
<accession>A0A426XVX2</accession>